<evidence type="ECO:0000256" key="5">
    <source>
        <dbReference type="ARBA" id="ARBA00037994"/>
    </source>
</evidence>
<dbReference type="Proteomes" id="UP000008281">
    <property type="component" value="Unassembled WGS sequence"/>
</dbReference>
<comment type="similarity">
    <text evidence="5">Belongs to the nematode receptor-like protein sra family.</text>
</comment>
<feature type="transmembrane region" description="Helical" evidence="6">
    <location>
        <begin position="6"/>
        <end position="25"/>
    </location>
</feature>
<evidence type="ECO:0000313" key="8">
    <source>
        <dbReference type="Proteomes" id="UP000008281"/>
    </source>
</evidence>
<dbReference type="GeneID" id="9818198"/>
<evidence type="ECO:0000256" key="2">
    <source>
        <dbReference type="ARBA" id="ARBA00022692"/>
    </source>
</evidence>
<keyword evidence="8" id="KW-1185">Reference proteome</keyword>
<dbReference type="OrthoDB" id="5820030at2759"/>
<organism evidence="8">
    <name type="scientific">Caenorhabditis remanei</name>
    <name type="common">Caenorhabditis vulgaris</name>
    <dbReference type="NCBI Taxonomy" id="31234"/>
    <lineage>
        <taxon>Eukaryota</taxon>
        <taxon>Metazoa</taxon>
        <taxon>Ecdysozoa</taxon>
        <taxon>Nematoda</taxon>
        <taxon>Chromadorea</taxon>
        <taxon>Rhabditida</taxon>
        <taxon>Rhabditina</taxon>
        <taxon>Rhabditomorpha</taxon>
        <taxon>Rhabditoidea</taxon>
        <taxon>Rhabditidae</taxon>
        <taxon>Peloderinae</taxon>
        <taxon>Caenorhabditis</taxon>
    </lineage>
</organism>
<name>E3LJ30_CAERE</name>
<proteinExistence type="inferred from homology"/>
<dbReference type="PANTHER" id="PTHR31357:SF5">
    <property type="entry name" value="SERPENTINE RECEPTOR CLASS ALPHA-1-RELATED"/>
    <property type="match status" value="1"/>
</dbReference>
<dbReference type="Pfam" id="PF02117">
    <property type="entry name" value="7TM_GPCR_Sra"/>
    <property type="match status" value="1"/>
</dbReference>
<evidence type="ECO:0000256" key="3">
    <source>
        <dbReference type="ARBA" id="ARBA00022989"/>
    </source>
</evidence>
<dbReference type="FunCoup" id="E3LJ30">
    <property type="interactions" value="3"/>
</dbReference>
<protein>
    <submittedName>
        <fullName evidence="7">CRE-SRA-9 protein</fullName>
    </submittedName>
</protein>
<dbReference type="HOGENOM" id="CLU_048025_0_1_1"/>
<dbReference type="OMA" id="DFYFWVV"/>
<evidence type="ECO:0000256" key="1">
    <source>
        <dbReference type="ARBA" id="ARBA00004141"/>
    </source>
</evidence>
<dbReference type="KEGG" id="crq:GCK72_020504"/>
<feature type="transmembrane region" description="Helical" evidence="6">
    <location>
        <begin position="73"/>
        <end position="95"/>
    </location>
</feature>
<evidence type="ECO:0000256" key="4">
    <source>
        <dbReference type="ARBA" id="ARBA00023136"/>
    </source>
</evidence>
<dbReference type="PRINTS" id="PR00697">
    <property type="entry name" value="TMPROTEINSRA"/>
</dbReference>
<comment type="subcellular location">
    <subcellularLocation>
        <location evidence="1">Membrane</location>
        <topology evidence="1">Multi-pass membrane protein</topology>
    </subcellularLocation>
</comment>
<dbReference type="GO" id="GO:0004984">
    <property type="term" value="F:olfactory receptor activity"/>
    <property type="evidence" value="ECO:0007669"/>
    <property type="project" value="TreeGrafter"/>
</dbReference>
<feature type="transmembrane region" description="Helical" evidence="6">
    <location>
        <begin position="284"/>
        <end position="304"/>
    </location>
</feature>
<dbReference type="Pfam" id="PF10326">
    <property type="entry name" value="7TM_GPCR_Str"/>
    <property type="match status" value="1"/>
</dbReference>
<dbReference type="AlphaFoldDB" id="E3LJ30"/>
<feature type="transmembrane region" description="Helical" evidence="6">
    <location>
        <begin position="324"/>
        <end position="347"/>
    </location>
</feature>
<dbReference type="PANTHER" id="PTHR31357">
    <property type="entry name" value="SERPENTINE RECEPTOR CLASS ALPHA-10"/>
    <property type="match status" value="1"/>
</dbReference>
<keyword evidence="2 6" id="KW-0812">Transmembrane</keyword>
<dbReference type="eggNOG" id="ENOG502TH28">
    <property type="taxonomic scope" value="Eukaryota"/>
</dbReference>
<feature type="transmembrane region" description="Helical" evidence="6">
    <location>
        <begin position="194"/>
        <end position="215"/>
    </location>
</feature>
<dbReference type="InterPro" id="IPR051080">
    <property type="entry name" value="Nematode_rcpt-like_serp_alpha"/>
</dbReference>
<dbReference type="InterPro" id="IPR019428">
    <property type="entry name" value="7TM_GPCR_serpentine_rcpt_Str"/>
</dbReference>
<evidence type="ECO:0000256" key="6">
    <source>
        <dbReference type="SAM" id="Phobius"/>
    </source>
</evidence>
<dbReference type="RefSeq" id="XP_003116197.2">
    <property type="nucleotide sequence ID" value="XM_003116149.2"/>
</dbReference>
<evidence type="ECO:0000313" key="7">
    <source>
        <dbReference type="EMBL" id="EFO95093.1"/>
    </source>
</evidence>
<dbReference type="InterPro" id="IPR000344">
    <property type="entry name" value="7TM_GPCR_serpentine_rcpt_Sra"/>
</dbReference>
<reference evidence="7" key="1">
    <citation type="submission" date="2007-07" db="EMBL/GenBank/DDBJ databases">
        <title>PCAP assembly of the Caenorhabditis remanei genome.</title>
        <authorList>
            <consortium name="The Caenorhabditis remanei Sequencing Consortium"/>
            <person name="Wilson R.K."/>
        </authorList>
    </citation>
    <scope>NUCLEOTIDE SEQUENCE [LARGE SCALE GENOMIC DNA]</scope>
    <source>
        <strain evidence="7">PB4641</strain>
    </source>
</reference>
<accession>E3LJ30</accession>
<keyword evidence="3 6" id="KW-1133">Transmembrane helix</keyword>
<gene>
    <name evidence="7" type="primary">Cre-sra-9</name>
    <name evidence="7" type="ORF">CRE_09050</name>
</gene>
<feature type="transmembrane region" description="Helical" evidence="6">
    <location>
        <begin position="239"/>
        <end position="263"/>
    </location>
</feature>
<feature type="transmembrane region" description="Helical" evidence="6">
    <location>
        <begin position="115"/>
        <end position="135"/>
    </location>
</feature>
<dbReference type="CTD" id="9818198"/>
<dbReference type="GO" id="GO:0004930">
    <property type="term" value="F:G protein-coupled receptor activity"/>
    <property type="evidence" value="ECO:0007669"/>
    <property type="project" value="InterPro"/>
</dbReference>
<dbReference type="InParanoid" id="E3LJ30"/>
<dbReference type="STRING" id="31234.E3LJ30"/>
<dbReference type="EMBL" id="DS268409">
    <property type="protein sequence ID" value="EFO95093.1"/>
    <property type="molecule type" value="Genomic_DNA"/>
</dbReference>
<dbReference type="GO" id="GO:0016020">
    <property type="term" value="C:membrane"/>
    <property type="evidence" value="ECO:0007669"/>
    <property type="project" value="UniProtKB-SubCell"/>
</dbReference>
<keyword evidence="4 6" id="KW-0472">Membrane</keyword>
<sequence length="382" mass="44222">MYTGVYSVTVSLLAVQFIFRYSALFRQPLWSQPRIDTLLDFPINYLVAFRSLEMSDLTCASPEQQDFLASRNLAISQFVDVIAALVTLFSTYPAIQLVRHKSLFQWSTKLLLLQNLIYAVLYQLSYSLEAILVLYKHFFKLGEICDYLQTEAHCAPYLEFNLAATSGMIYGQTGLMVERVIATFLPDYTGKKTIRVSCTILVLVFVCSSITGKLLTWDDPLDGALLACVMFPRASAARASIYFCVCVFVVLFNFAVSLSLRWYNTRMEYSTRFKLNARFQKREAIDSTGTICFLSLSLFILMLIYSLGICVLRHIRPYITMADFYFWVVWFYTVPFSAMLLPLLLIYRIRWTRVNRVRLLKNIKNVKQSQDDHIQQMRDMWG</sequence>